<reference evidence="1" key="1">
    <citation type="submission" date="2023-08" db="EMBL/GenBank/DDBJ databases">
        <title>Nitrogen cycling bacteria in agricultural field soils.</title>
        <authorList>
            <person name="Jang J."/>
        </authorList>
    </citation>
    <scope>NUCLEOTIDE SEQUENCE</scope>
    <source>
        <strain evidence="1">PS3-36</strain>
    </source>
</reference>
<evidence type="ECO:0000313" key="2">
    <source>
        <dbReference type="Proteomes" id="UP001178888"/>
    </source>
</evidence>
<organism evidence="1 2">
    <name type="scientific">Bacillus salipaludis</name>
    <dbReference type="NCBI Taxonomy" id="2547811"/>
    <lineage>
        <taxon>Bacteria</taxon>
        <taxon>Bacillati</taxon>
        <taxon>Bacillota</taxon>
        <taxon>Bacilli</taxon>
        <taxon>Bacillales</taxon>
        <taxon>Bacillaceae</taxon>
        <taxon>Bacillus</taxon>
    </lineage>
</organism>
<dbReference type="Proteomes" id="UP001178888">
    <property type="component" value="Unassembled WGS sequence"/>
</dbReference>
<sequence length="157" mass="18248">MTVKELQSLKKTTISYTKKEQVLLHNINNVSYNIDEFYNEQNKKYYYVLNLQKHPLTDNQKQNKVVPYNVIKFSVGASPNKETNSFFYVASSPVWINFENLFVKDGAYFLFSTKKALNARDFQEEGIFSNSVPEGNKKIGEETYRFITNETKGVISE</sequence>
<evidence type="ECO:0000313" key="1">
    <source>
        <dbReference type="EMBL" id="MDQ6600693.1"/>
    </source>
</evidence>
<name>A0AA90RAE0_9BACI</name>
<dbReference type="EMBL" id="JAVGVR010000002">
    <property type="protein sequence ID" value="MDQ6600693.1"/>
    <property type="molecule type" value="Genomic_DNA"/>
</dbReference>
<protein>
    <submittedName>
        <fullName evidence="1">Uncharacterized protein</fullName>
    </submittedName>
</protein>
<comment type="caution">
    <text evidence="1">The sequence shown here is derived from an EMBL/GenBank/DDBJ whole genome shotgun (WGS) entry which is preliminary data.</text>
</comment>
<accession>A0AA90RAE0</accession>
<proteinExistence type="predicted"/>
<dbReference type="AlphaFoldDB" id="A0AA90RAE0"/>
<gene>
    <name evidence="1" type="ORF">RCG21_31195</name>
</gene>
<keyword evidence="2" id="KW-1185">Reference proteome</keyword>
<dbReference type="RefSeq" id="WP_308914344.1">
    <property type="nucleotide sequence ID" value="NZ_JAVGVR010000002.1"/>
</dbReference>